<proteinExistence type="predicted"/>
<accession>A0A069CU90</accession>
<dbReference type="STRING" id="1329250.WOSG25_060890"/>
<dbReference type="AlphaFoldDB" id="A0A069CU90"/>
<gene>
    <name evidence="1" type="ORF">WOSG25_060890</name>
</gene>
<name>A0A069CU90_WEIOS</name>
<dbReference type="OrthoDB" id="6402658at2"/>
<dbReference type="EMBL" id="DF820489">
    <property type="protein sequence ID" value="GAK30967.1"/>
    <property type="molecule type" value="Genomic_DNA"/>
</dbReference>
<evidence type="ECO:0000313" key="1">
    <source>
        <dbReference type="EMBL" id="GAK30967.1"/>
    </source>
</evidence>
<sequence length="207" mass="24407">MNRKIKWIPKDRTLKLPDDSEIFYEKGKFDSWRVTYKSNGMKNYFQDGAPLDKDYLSDLASFSQNTDSKKIVKRDFDEIFDKVLERARSTSGNPVPVQEDFDDIIIIARKYKSNPWHALKTFCILYMTMISEWHYVLKNGDRTKYKHLLKKLAVYQVLCDINPVAAANTSKGLSPKGMHDKFDEYNIDYRYIEEFKIDLSKEQYPLA</sequence>
<organism evidence="1 2">
    <name type="scientific">Weissella oryzae (strain DSM 25784 / JCM 18191 / LMG 30913 / SG25)</name>
    <dbReference type="NCBI Taxonomy" id="1329250"/>
    <lineage>
        <taxon>Bacteria</taxon>
        <taxon>Bacillati</taxon>
        <taxon>Bacillota</taxon>
        <taxon>Bacilli</taxon>
        <taxon>Lactobacillales</taxon>
        <taxon>Lactobacillaceae</taxon>
        <taxon>Weissella</taxon>
    </lineage>
</organism>
<dbReference type="RefSeq" id="WP_027699025.1">
    <property type="nucleotide sequence ID" value="NZ_DF820489.1"/>
</dbReference>
<reference evidence="2" key="1">
    <citation type="journal article" date="2014" name="Genome Announc.">
        <title>Draft genome sequence of Weissella oryzae SG25T, isolated from fermented rice grains.</title>
        <authorList>
            <person name="Tanizawa Y."/>
            <person name="Fujisawa T."/>
            <person name="Mochizuki T."/>
            <person name="Kaminuma E."/>
            <person name="Suzuki Y."/>
            <person name="Nakamura Y."/>
            <person name="Tohno M."/>
        </authorList>
    </citation>
    <scope>NUCLEOTIDE SEQUENCE [LARGE SCALE GENOMIC DNA]</scope>
    <source>
        <strain evidence="2">DSM 25784 / JCM 18191 / LMG 30913 / SG25</strain>
    </source>
</reference>
<evidence type="ECO:0000313" key="2">
    <source>
        <dbReference type="Proteomes" id="UP000030643"/>
    </source>
</evidence>
<dbReference type="Proteomes" id="UP000030643">
    <property type="component" value="Unassembled WGS sequence"/>
</dbReference>
<keyword evidence="2" id="KW-1185">Reference proteome</keyword>
<protein>
    <submittedName>
        <fullName evidence="1">Uncharacterized protein</fullName>
    </submittedName>
</protein>
<dbReference type="Pfam" id="PF22539">
    <property type="entry name" value="DUF7004"/>
    <property type="match status" value="1"/>
</dbReference>
<dbReference type="InterPro" id="IPR054273">
    <property type="entry name" value="DUF7004"/>
</dbReference>